<evidence type="ECO:0000313" key="8">
    <source>
        <dbReference type="Proteomes" id="UP000199689"/>
    </source>
</evidence>
<dbReference type="NCBIfam" id="NF007938">
    <property type="entry name" value="PRK10655.1"/>
    <property type="match status" value="1"/>
</dbReference>
<dbReference type="Proteomes" id="UP000199689">
    <property type="component" value="Unassembled WGS sequence"/>
</dbReference>
<dbReference type="InterPro" id="IPR002293">
    <property type="entry name" value="AA/rel_permease1"/>
</dbReference>
<reference evidence="7 8" key="1">
    <citation type="submission" date="2016-10" db="EMBL/GenBank/DDBJ databases">
        <authorList>
            <person name="de Groot N.N."/>
        </authorList>
    </citation>
    <scope>NUCLEOTIDE SEQUENCE [LARGE SCALE GENOMIC DNA]</scope>
    <source>
        <strain evidence="7 8">DSM 15230</strain>
    </source>
</reference>
<proteinExistence type="inferred from homology"/>
<evidence type="ECO:0000256" key="3">
    <source>
        <dbReference type="ARBA" id="ARBA00022692"/>
    </source>
</evidence>
<keyword evidence="5 6" id="KW-0472">Membrane</keyword>
<feature type="transmembrane region" description="Helical" evidence="6">
    <location>
        <begin position="181"/>
        <end position="201"/>
    </location>
</feature>
<comment type="subcellular location">
    <subcellularLocation>
        <location evidence="1 6">Cell membrane</location>
        <topology evidence="1 6">Multi-pass membrane protein</topology>
    </subcellularLocation>
</comment>
<evidence type="ECO:0000256" key="6">
    <source>
        <dbReference type="HAMAP-Rule" id="MF_02073"/>
    </source>
</evidence>
<dbReference type="Gene3D" id="1.20.1740.10">
    <property type="entry name" value="Amino acid/polyamine transporter I"/>
    <property type="match status" value="1"/>
</dbReference>
<gene>
    <name evidence="7" type="ORF">SAMN02910343_00308</name>
</gene>
<dbReference type="HAMAP" id="MF_02073">
    <property type="entry name" value="Putrescine_transp"/>
    <property type="match status" value="1"/>
</dbReference>
<evidence type="ECO:0000256" key="5">
    <source>
        <dbReference type="ARBA" id="ARBA00023136"/>
    </source>
</evidence>
<feature type="transmembrane region" description="Helical" evidence="6">
    <location>
        <begin position="266"/>
        <end position="289"/>
    </location>
</feature>
<dbReference type="InterPro" id="IPR050367">
    <property type="entry name" value="APC_superfamily"/>
</dbReference>
<feature type="transmembrane region" description="Helical" evidence="6">
    <location>
        <begin position="37"/>
        <end position="57"/>
    </location>
</feature>
<accession>A0A1G5V1P7</accession>
<sequence length="432" mass="46415">MPQNNKVGLIQFTILTTVSMTDGIIMLPTMVATVGAISIYAWIETIICVMILAYAFAKCGAYSKKSGGLGGYAEYAFGRSGNFIANFTYAIALMIANVGIAISVVAYSSAFFDVELSPVDAAFLAGVVMIMTTAANFWGTRMTVKLGFTAMMCKLIPAAIMSICGLYFFDPQIFNAAWNPHHYTAVRAIGSANSFTLWAFLGLESACSNMDRVENPRKNVPVAVISATAIIGIFSIIYTTVIQGIVPNSVLSVSNAPFGDAFAYMYGPVAGRIVTAFMIFGCAGALIAWQFTLGELLREGAGEGYFPEIFGKVTKDGVPVKGMIVMVLIQLIMIFFTISPTMVKQFDVLIQLATVDNLVPYVLAMASLDIMQKEAGHNERTTRLAAVIGGAYSMYATYQCGMDAVTAGMMTVLLGYMIYGVYAGQKPYTGHL</sequence>
<keyword evidence="8" id="KW-1185">Reference proteome</keyword>
<evidence type="ECO:0000256" key="2">
    <source>
        <dbReference type="ARBA" id="ARBA00022475"/>
    </source>
</evidence>
<name>A0A1G5V1P7_9FIRM</name>
<dbReference type="EMBL" id="FMXA01000004">
    <property type="protein sequence ID" value="SDA39802.1"/>
    <property type="molecule type" value="Genomic_DNA"/>
</dbReference>
<feature type="transmembrane region" description="Helical" evidence="6">
    <location>
        <begin position="121"/>
        <end position="139"/>
    </location>
</feature>
<dbReference type="PANTHER" id="PTHR42770">
    <property type="entry name" value="AMINO ACID TRANSPORTER-RELATED"/>
    <property type="match status" value="1"/>
</dbReference>
<comment type="similarity">
    <text evidence="6">Belongs to the amino acid-polyamine-organocation (APC) superfamily. Basic amino acid/polyamine antiporter (APA) (TC 2.A.3.2) family.</text>
</comment>
<feature type="transmembrane region" description="Helical" evidence="6">
    <location>
        <begin position="322"/>
        <end position="342"/>
    </location>
</feature>
<dbReference type="GO" id="GO:0005886">
    <property type="term" value="C:plasma membrane"/>
    <property type="evidence" value="ECO:0007669"/>
    <property type="project" value="UniProtKB-SubCell"/>
</dbReference>
<feature type="transmembrane region" description="Helical" evidence="6">
    <location>
        <begin position="222"/>
        <end position="246"/>
    </location>
</feature>
<protein>
    <recommendedName>
        <fullName evidence="6">Putrescine transporter</fullName>
    </recommendedName>
</protein>
<dbReference type="AlphaFoldDB" id="A0A1G5V1P7"/>
<feature type="transmembrane region" description="Helical" evidence="6">
    <location>
        <begin position="404"/>
        <end position="422"/>
    </location>
</feature>
<comment type="caution">
    <text evidence="6">Lacks conserved residue(s) required for the propagation of feature annotation.</text>
</comment>
<keyword evidence="3 6" id="KW-0812">Transmembrane</keyword>
<dbReference type="PIRSF" id="PIRSF006060">
    <property type="entry name" value="AA_transporter"/>
    <property type="match status" value="1"/>
</dbReference>
<dbReference type="STRING" id="209880.SAMN02910343_00308"/>
<evidence type="ECO:0000256" key="4">
    <source>
        <dbReference type="ARBA" id="ARBA00022989"/>
    </source>
</evidence>
<dbReference type="InterPro" id="IPR027566">
    <property type="entry name" value="Symport/antiport_PotE"/>
</dbReference>
<organism evidence="7 8">
    <name type="scientific">Allisonella histaminiformans</name>
    <dbReference type="NCBI Taxonomy" id="209880"/>
    <lineage>
        <taxon>Bacteria</taxon>
        <taxon>Bacillati</taxon>
        <taxon>Bacillota</taxon>
        <taxon>Negativicutes</taxon>
        <taxon>Veillonellales</taxon>
        <taxon>Veillonellaceae</taxon>
        <taxon>Allisonella</taxon>
    </lineage>
</organism>
<keyword evidence="2 6" id="KW-1003">Cell membrane</keyword>
<evidence type="ECO:0000313" key="7">
    <source>
        <dbReference type="EMBL" id="SDA39802.1"/>
    </source>
</evidence>
<dbReference type="OrthoDB" id="178667at2"/>
<evidence type="ECO:0000256" key="1">
    <source>
        <dbReference type="ARBA" id="ARBA00004651"/>
    </source>
</evidence>
<dbReference type="Pfam" id="PF13520">
    <property type="entry name" value="AA_permease_2"/>
    <property type="match status" value="1"/>
</dbReference>
<feature type="transmembrane region" description="Helical" evidence="6">
    <location>
        <begin position="146"/>
        <end position="169"/>
    </location>
</feature>
<keyword evidence="4 6" id="KW-1133">Transmembrane helix</keyword>
<feature type="transmembrane region" description="Helical" evidence="6">
    <location>
        <begin position="12"/>
        <end position="31"/>
    </location>
</feature>
<dbReference type="PANTHER" id="PTHR42770:SF6">
    <property type="entry name" value="PUTRESCINE TRANSPORTER POTE"/>
    <property type="match status" value="1"/>
</dbReference>
<keyword evidence="6" id="KW-0813">Transport</keyword>
<feature type="transmembrane region" description="Helical" evidence="6">
    <location>
        <begin position="87"/>
        <end position="109"/>
    </location>
</feature>
<dbReference type="GO" id="GO:0015496">
    <property type="term" value="F:putrescine:ornithine antiporter activity"/>
    <property type="evidence" value="ECO:0007669"/>
    <property type="project" value="InterPro"/>
</dbReference>